<dbReference type="AlphaFoldDB" id="I0HGG9"/>
<evidence type="ECO:0008006" key="3">
    <source>
        <dbReference type="Google" id="ProtNLM"/>
    </source>
</evidence>
<protein>
    <recommendedName>
        <fullName evidence="3">Lipoprotein</fullName>
    </recommendedName>
</protein>
<dbReference type="OrthoDB" id="5188238at2"/>
<accession>I0HGG9</accession>
<name>I0HGG9_ACTM4</name>
<keyword evidence="2" id="KW-1185">Reference proteome</keyword>
<dbReference type="Proteomes" id="UP000007882">
    <property type="component" value="Chromosome"/>
</dbReference>
<dbReference type="PATRIC" id="fig|512565.3.peg.6886"/>
<gene>
    <name evidence="1" type="ordered locus">AMIS_68860</name>
</gene>
<reference evidence="1 2" key="1">
    <citation type="submission" date="2012-02" db="EMBL/GenBank/DDBJ databases">
        <title>Complete genome sequence of Actinoplanes missouriensis 431 (= NBRC 102363).</title>
        <authorList>
            <person name="Ohnishi Y."/>
            <person name="Ishikawa J."/>
            <person name="Sekine M."/>
            <person name="Hosoyama A."/>
            <person name="Harada T."/>
            <person name="Narita H."/>
            <person name="Hata T."/>
            <person name="Konno Y."/>
            <person name="Tutikane K."/>
            <person name="Fujita N."/>
            <person name="Horinouchi S."/>
            <person name="Hayakawa M."/>
        </authorList>
    </citation>
    <scope>NUCLEOTIDE SEQUENCE [LARGE SCALE GENOMIC DNA]</scope>
    <source>
        <strain evidence="2">ATCC 14538 / DSM 43046 / CBS 188.64 / JCM 3121 / NBRC 102363 / NCIMB 12654 / NRRL B-3342 / UNCC 431</strain>
    </source>
</reference>
<organism evidence="1 2">
    <name type="scientific">Actinoplanes missouriensis (strain ATCC 14538 / DSM 43046 / CBS 188.64 / JCM 3121 / NBRC 102363 / NCIMB 12654 / NRRL B-3342 / UNCC 431)</name>
    <dbReference type="NCBI Taxonomy" id="512565"/>
    <lineage>
        <taxon>Bacteria</taxon>
        <taxon>Bacillati</taxon>
        <taxon>Actinomycetota</taxon>
        <taxon>Actinomycetes</taxon>
        <taxon>Micromonosporales</taxon>
        <taxon>Micromonosporaceae</taxon>
        <taxon>Actinoplanes</taxon>
    </lineage>
</organism>
<dbReference type="EMBL" id="AP012319">
    <property type="protein sequence ID" value="BAL92106.1"/>
    <property type="molecule type" value="Genomic_DNA"/>
</dbReference>
<proteinExistence type="predicted"/>
<dbReference type="eggNOG" id="ENOG5032C9H">
    <property type="taxonomic scope" value="Bacteria"/>
</dbReference>
<dbReference type="STRING" id="512565.AMIS_68860"/>
<dbReference type="HOGENOM" id="CLU_1500440_0_0_11"/>
<sequence length="179" mass="18831">MPAVAVLLVVSGCGPRDEKPAAASLPPVEVVAPPAASAGGACILWDWAFIEERIGVTFSVAASGQVDETSTCVVQNIDEEWPDLSLSVVDTTKVDAEIFLEERMPAKATKLKKLGKAAYRLTGKAKDGHGPTVEIGWLSEAKQLQTLKFTFEKGADAAAVKAMNGKLFALAQAMNTTDG</sequence>
<evidence type="ECO:0000313" key="1">
    <source>
        <dbReference type="EMBL" id="BAL92106.1"/>
    </source>
</evidence>
<dbReference type="KEGG" id="ams:AMIS_68860"/>
<evidence type="ECO:0000313" key="2">
    <source>
        <dbReference type="Proteomes" id="UP000007882"/>
    </source>
</evidence>